<dbReference type="Proteomes" id="UP000186323">
    <property type="component" value="Chromosome I"/>
</dbReference>
<organism evidence="1 2">
    <name type="scientific">Desulfovibrio piger</name>
    <dbReference type="NCBI Taxonomy" id="901"/>
    <lineage>
        <taxon>Bacteria</taxon>
        <taxon>Pseudomonadati</taxon>
        <taxon>Thermodesulfobacteriota</taxon>
        <taxon>Desulfovibrionia</taxon>
        <taxon>Desulfovibrionales</taxon>
        <taxon>Desulfovibrionaceae</taxon>
        <taxon>Desulfovibrio</taxon>
    </lineage>
</organism>
<evidence type="ECO:0000313" key="2">
    <source>
        <dbReference type="Proteomes" id="UP000186323"/>
    </source>
</evidence>
<protein>
    <submittedName>
        <fullName evidence="1">Uncharacterized protein</fullName>
    </submittedName>
</protein>
<keyword evidence="2" id="KW-1185">Reference proteome</keyword>
<dbReference type="KEGG" id="dpg:DESPIGER_0749"/>
<gene>
    <name evidence="1" type="ORF">DESPIGER_0749</name>
</gene>
<evidence type="ECO:0000313" key="1">
    <source>
        <dbReference type="EMBL" id="SFV72628.1"/>
    </source>
</evidence>
<reference evidence="2" key="1">
    <citation type="submission" date="2016-10" db="EMBL/GenBank/DDBJ databases">
        <authorList>
            <person name="Wegmann U."/>
        </authorList>
    </citation>
    <scope>NUCLEOTIDE SEQUENCE [LARGE SCALE GENOMIC DNA]</scope>
</reference>
<dbReference type="AlphaFoldDB" id="A0A1K1LD07"/>
<dbReference type="EMBL" id="LT630450">
    <property type="protein sequence ID" value="SFV72628.1"/>
    <property type="molecule type" value="Genomic_DNA"/>
</dbReference>
<sequence>MCYNSCTWFEPWVERCRKPRGERCWEEIPDEEERLHALVEEDSEEG</sequence>
<accession>A0A1K1LD07</accession>
<name>A0A1K1LD07_9BACT</name>
<dbReference type="RefSeq" id="WP_156831628.1">
    <property type="nucleotide sequence ID" value="NZ_LT630450.1"/>
</dbReference>
<proteinExistence type="predicted"/>